<feature type="region of interest" description="Disordered" evidence="10">
    <location>
        <begin position="305"/>
        <end position="340"/>
    </location>
</feature>
<dbReference type="PANTHER" id="PTHR34031">
    <property type="entry name" value="CENTROSOMAL PROTEIN OF 162 KDA"/>
    <property type="match status" value="1"/>
</dbReference>
<evidence type="ECO:0000256" key="9">
    <source>
        <dbReference type="SAM" id="Coils"/>
    </source>
</evidence>
<evidence type="ECO:0000313" key="12">
    <source>
        <dbReference type="Proteomes" id="UP000314985"/>
    </source>
</evidence>
<keyword evidence="7 9" id="KW-0175">Coiled coil</keyword>
<feature type="coiled-coil region" evidence="9">
    <location>
        <begin position="1347"/>
        <end position="1421"/>
    </location>
</feature>
<reference evidence="11" key="2">
    <citation type="submission" date="2025-08" db="UniProtKB">
        <authorList>
            <consortium name="Ensembl"/>
        </authorList>
    </citation>
    <scope>IDENTIFICATION</scope>
</reference>
<feature type="coiled-coil region" evidence="9">
    <location>
        <begin position="956"/>
        <end position="1121"/>
    </location>
</feature>
<sequence>MAHSSKEELDEEFEQFMKELSDDSFENSNKTPRKPKEVQKKDTVPWWITEDEFDDGGLLGTNVSYLKTKKTPQPVMEIEEESAERIQFLKSSGTSVLSIDSLEANEMVSELNHSVLGLGLDTLEEQEEKEQFFARLEKGLTSSIDYSRLNKELDSSDSIHFKALHSNQALMELTEDMHGSETKHEELAENYSDDFEDEEDVDAPLTPKEETYSKENPKSEKICVPKQEEEKTGMLANVVLLDSLESVTEVNFDEQNRATTKPEVLPDMNDNEMTGTGVSYGQSNSDIEALHQAYCHIAHSLGDADEQRTESNAVGSIKSSAKGHQENEESSKNISTTESDLPTVEELMKPIRIDSFGVSDFDLQPVSYKKLTENKETEFISPLPLKMGPHVTSQEPQNVSQFLDKNEENVVLQMATDEGIGNNGARVNTVEEQIDKMYLDILKKKISVAPSLLPQDDKINKTSQSQVSSGEEGAVIGRQLPYKKARSAPPLFKRKPQSGLYASVRSSGYGKPSSPCKTFSNLEKKTSKDIMKSKNLRSIPTSNQARKKEILSGTKLIKSAALGKPSPQIESCLAPPEKSEGPTESDCCVQFQNDSSGYHGGNKETELIMFRRVQEAEEKWRGAQALIEQIKVTFSEKEREVENKMEELKRQQEKELFRLNQDNYILQAKLSSFEEANKKQRWLHFGEITDPVTEEKLKQIQKEIQEQETLLQGYQQENEKLYNQVKELQEQNKKNKEQMFKENQSLFSELASLKEQMHKNRFLSHVVEDSEPARNQNFTDLLAELRVAQKEKNSLLEDIKRLKQDKQALEVDLEKMKKERDQAKDQIAYATGEKLYEIKILEETHKQEISRLQKRLQWYAENQELLDKDAFRLKEANEEIEKLKLEVEKLKAESGNPSIQQKIRLKEKAADAKKIQDLERQVKEMEGILKRRYPNSLPALILAASAAGDTVERNTVEFMEKRIKKLEADLEGKDEEAKKSLRTMEQQFQKMKIQYEQRLEEQEQLLACRLKEAAQNQHDSPSRVKALEKELEEVKESHQSTVRNLEAEIDVLKHQNAELELKKNDKDDKDFQSIEFQVEQAHSKAKLVRLNEELAAKGREIQDLSKTVERLQKERRKMLSHQHCKAGEEITTKRLKRDGLHPGKGDANSFPGSLEGRLYQPRAFTDAHVSEVLQENCRLKNELERLTVERNELKMKSEVAVNQFENSMKRFKEDTAAHIASLKASHQREVEKLLCQNAVENASSKVAELNRKVATQEVLLKHFENQVNELQGKQESLVVSQVREEILQREAESIQEGAQLHFEHCNQPGICGREKLIHSSGTFWNITKLLEELREAKENHTPEMKHFMVLEKKIKQMEMRHEQREQELQQIIQQTHQVVETKQNKEIEKWKRLAQLKNRELDKFRTELDSILDVLRELHRQGVVVPAAFADEVNAPEYY</sequence>
<dbReference type="Ensembl" id="ENSSSCT00070049534.1">
    <property type="protein sequence ID" value="ENSSSCP00070041832.1"/>
    <property type="gene ID" value="ENSSSCG00070024799.1"/>
</dbReference>
<evidence type="ECO:0000256" key="1">
    <source>
        <dbReference type="ARBA" id="ARBA00004114"/>
    </source>
</evidence>
<evidence type="ECO:0000256" key="3">
    <source>
        <dbReference type="ARBA" id="ARBA00021406"/>
    </source>
</evidence>
<keyword evidence="8" id="KW-0206">Cytoskeleton</keyword>
<feature type="coiled-coil region" evidence="9">
    <location>
        <begin position="627"/>
        <end position="662"/>
    </location>
</feature>
<organism evidence="11 12">
    <name type="scientific">Sus scrofa</name>
    <name type="common">Pig</name>
    <dbReference type="NCBI Taxonomy" id="9823"/>
    <lineage>
        <taxon>Eukaryota</taxon>
        <taxon>Metazoa</taxon>
        <taxon>Chordata</taxon>
        <taxon>Craniata</taxon>
        <taxon>Vertebrata</taxon>
        <taxon>Euteleostomi</taxon>
        <taxon>Mammalia</taxon>
        <taxon>Eutheria</taxon>
        <taxon>Laurasiatheria</taxon>
        <taxon>Artiodactyla</taxon>
        <taxon>Suina</taxon>
        <taxon>Suidae</taxon>
        <taxon>Sus</taxon>
    </lineage>
</organism>
<protein>
    <recommendedName>
        <fullName evidence="3">Centrosomal protein of 162 kDa</fullName>
    </recommendedName>
</protein>
<feature type="coiled-coil region" evidence="9">
    <location>
        <begin position="1239"/>
        <end position="1273"/>
    </location>
</feature>
<comment type="subcellular location">
    <subcellularLocation>
        <location evidence="1">Cytoplasm</location>
        <location evidence="1">Cytoskeleton</location>
        <location evidence="1">Microtubule organizing center</location>
        <location evidence="1">Centrosome</location>
        <location evidence="1">Centriole</location>
    </subcellularLocation>
</comment>
<evidence type="ECO:0000256" key="7">
    <source>
        <dbReference type="ARBA" id="ARBA00023054"/>
    </source>
</evidence>
<dbReference type="GO" id="GO:0005814">
    <property type="term" value="C:centriole"/>
    <property type="evidence" value="ECO:0007669"/>
    <property type="project" value="UniProtKB-SubCell"/>
</dbReference>
<evidence type="ECO:0000256" key="4">
    <source>
        <dbReference type="ARBA" id="ARBA00022490"/>
    </source>
</evidence>
<evidence type="ECO:0000256" key="2">
    <source>
        <dbReference type="ARBA" id="ARBA00009485"/>
    </source>
</evidence>
<evidence type="ECO:0000256" key="8">
    <source>
        <dbReference type="ARBA" id="ARBA00023212"/>
    </source>
</evidence>
<name>A0A4X1VK54_PIG</name>
<keyword evidence="6" id="KW-0970">Cilium biogenesis/degradation</keyword>
<feature type="region of interest" description="Disordered" evidence="10">
    <location>
        <begin position="1"/>
        <end position="41"/>
    </location>
</feature>
<evidence type="ECO:0000256" key="10">
    <source>
        <dbReference type="SAM" id="MobiDB-lite"/>
    </source>
</evidence>
<evidence type="ECO:0000313" key="11">
    <source>
        <dbReference type="Ensembl" id="ENSSSCP00070041832.1"/>
    </source>
</evidence>
<feature type="coiled-coil region" evidence="9">
    <location>
        <begin position="866"/>
        <end position="928"/>
    </location>
</feature>
<comment type="similarity">
    <text evidence="2">Belongs to the CEP162 family.</text>
</comment>
<accession>A0A4X1VK54</accession>
<keyword evidence="4" id="KW-0963">Cytoplasm</keyword>
<evidence type="ECO:0000256" key="5">
    <source>
        <dbReference type="ARBA" id="ARBA00022701"/>
    </source>
</evidence>
<dbReference type="Proteomes" id="UP000314985">
    <property type="component" value="Chromosome 1"/>
</dbReference>
<keyword evidence="5" id="KW-0493">Microtubule</keyword>
<reference evidence="11 12" key="1">
    <citation type="submission" date="2017-08" db="EMBL/GenBank/DDBJ databases">
        <title>USMARCv1.0.</title>
        <authorList>
            <person name="Hannum G.I."/>
            <person name="Koren S."/>
            <person name="Schroeder S.G."/>
            <person name="Chin S.C."/>
            <person name="Nonneman D.J."/>
            <person name="Becker S.A."/>
            <person name="Rosen B.D."/>
            <person name="Bickhart D.M."/>
            <person name="Putnam N.H."/>
            <person name="Green R.E."/>
            <person name="Tuggle C.K."/>
            <person name="Liu H."/>
            <person name="Rohrer G.A."/>
            <person name="Warr A."/>
            <person name="Hall R."/>
            <person name="Kim K."/>
            <person name="Hume D.A."/>
            <person name="Talbot R."/>
            <person name="Chow W."/>
            <person name="Howe K."/>
            <person name="Schwartz A.S."/>
            <person name="Watson M."/>
            <person name="Archibald A.L."/>
            <person name="Phillippy A.M."/>
            <person name="Smith T.P.L."/>
        </authorList>
    </citation>
    <scope>NUCLEOTIDE SEQUENCE [LARGE SCALE GENOMIC DNA]</scope>
</reference>
<dbReference type="InterPro" id="IPR038774">
    <property type="entry name" value="CEP162-like"/>
</dbReference>
<dbReference type="PANTHER" id="PTHR34031:SF1">
    <property type="entry name" value="CENTROSOMAL PROTEIN OF 162 KDA"/>
    <property type="match status" value="1"/>
</dbReference>
<proteinExistence type="inferred from homology"/>
<gene>
    <name evidence="11" type="primary">CEP162</name>
</gene>
<feature type="coiled-coil region" evidence="9">
    <location>
        <begin position="697"/>
        <end position="833"/>
    </location>
</feature>
<evidence type="ECO:0000256" key="6">
    <source>
        <dbReference type="ARBA" id="ARBA00022794"/>
    </source>
</evidence>
<dbReference type="GO" id="GO:0005874">
    <property type="term" value="C:microtubule"/>
    <property type="evidence" value="ECO:0007669"/>
    <property type="project" value="UniProtKB-KW"/>
</dbReference>
<dbReference type="GO" id="GO:0030030">
    <property type="term" value="P:cell projection organization"/>
    <property type="evidence" value="ECO:0007669"/>
    <property type="project" value="UniProtKB-KW"/>
</dbReference>
<feature type="compositionally biased region" description="Polar residues" evidence="10">
    <location>
        <begin position="310"/>
        <end position="319"/>
    </location>
</feature>